<dbReference type="PANTHER" id="PTHR46401">
    <property type="entry name" value="GLYCOSYLTRANSFERASE WBBK-RELATED"/>
    <property type="match status" value="1"/>
</dbReference>
<dbReference type="EMBL" id="BMFJ01000002">
    <property type="protein sequence ID" value="GGE44195.1"/>
    <property type="molecule type" value="Genomic_DNA"/>
</dbReference>
<evidence type="ECO:0000256" key="1">
    <source>
        <dbReference type="ARBA" id="ARBA00022679"/>
    </source>
</evidence>
<dbReference type="Pfam" id="PF00534">
    <property type="entry name" value="Glycos_transf_1"/>
    <property type="match status" value="1"/>
</dbReference>
<comment type="caution">
    <text evidence="4">The sequence shown here is derived from an EMBL/GenBank/DDBJ whole genome shotgun (WGS) entry which is preliminary data.</text>
</comment>
<gene>
    <name evidence="4" type="ORF">GCM10011360_34320</name>
</gene>
<dbReference type="InterPro" id="IPR022623">
    <property type="entry name" value="Glyco_trans_4"/>
</dbReference>
<sequence>MKVLFIHQNFPGQFKHLASVLALRGHEVKALTLRVKQRATWNGVEILPYAIRPRGEQKTHPWMLDLDSKVTRAESCYLAAREMKAGSYTPDVIISHHGWGESLFLRDLWPSARMGLFCELYHLPGYPHAGFDPEFPVRDAETDPMRIRLKNINNHLHFDIAQAGISPTRFQADTFPQPFRDRISVIHDGIDTRALVANPGARFVLEDGRALSREDEVVTFVNRNLEPYRGYHVFMRALPRLLRERPDAQVLIVGGEGVSYGAKPPAGKTWKQIYIDEVRGAIPDADWARVHFLGRIPYDRFVALLQVSRVHLYLTYPFVLSWSLFEAMACEAAIVASSTEPVLESVEHDETARLVDFFDGDALVDQTVDLLEDAEARARLGRAARDSIVANYDLRRVCLPQQMDWVTRLAEAPL</sequence>
<keyword evidence="1 4" id="KW-0808">Transferase</keyword>
<dbReference type="Gene3D" id="3.40.50.2000">
    <property type="entry name" value="Glycogen Phosphorylase B"/>
    <property type="match status" value="2"/>
</dbReference>
<proteinExistence type="predicted"/>
<dbReference type="GO" id="GO:0009103">
    <property type="term" value="P:lipopolysaccharide biosynthetic process"/>
    <property type="evidence" value="ECO:0007669"/>
    <property type="project" value="TreeGrafter"/>
</dbReference>
<dbReference type="GO" id="GO:0016757">
    <property type="term" value="F:glycosyltransferase activity"/>
    <property type="evidence" value="ECO:0007669"/>
    <property type="project" value="InterPro"/>
</dbReference>
<evidence type="ECO:0000313" key="4">
    <source>
        <dbReference type="EMBL" id="GGE44195.1"/>
    </source>
</evidence>
<dbReference type="SUPFAM" id="SSF53756">
    <property type="entry name" value="UDP-Glycosyltransferase/glycogen phosphorylase"/>
    <property type="match status" value="1"/>
</dbReference>
<dbReference type="RefSeq" id="WP_188479041.1">
    <property type="nucleotide sequence ID" value="NZ_BMFJ01000002.1"/>
</dbReference>
<keyword evidence="5" id="KW-1185">Reference proteome</keyword>
<evidence type="ECO:0000259" key="3">
    <source>
        <dbReference type="Pfam" id="PF12000"/>
    </source>
</evidence>
<organism evidence="4 5">
    <name type="scientific">Primorskyibacter flagellatus</name>
    <dbReference type="NCBI Taxonomy" id="1387277"/>
    <lineage>
        <taxon>Bacteria</taxon>
        <taxon>Pseudomonadati</taxon>
        <taxon>Pseudomonadota</taxon>
        <taxon>Alphaproteobacteria</taxon>
        <taxon>Rhodobacterales</taxon>
        <taxon>Roseobacteraceae</taxon>
        <taxon>Primorskyibacter</taxon>
    </lineage>
</organism>
<feature type="domain" description="Glycosyl transferase family 4" evidence="3">
    <location>
        <begin position="25"/>
        <end position="194"/>
    </location>
</feature>
<feature type="domain" description="Glycosyl transferase family 1" evidence="2">
    <location>
        <begin position="213"/>
        <end position="386"/>
    </location>
</feature>
<evidence type="ECO:0000259" key="2">
    <source>
        <dbReference type="Pfam" id="PF00534"/>
    </source>
</evidence>
<evidence type="ECO:0000313" key="5">
    <source>
        <dbReference type="Proteomes" id="UP000612855"/>
    </source>
</evidence>
<accession>A0A917EJD6</accession>
<dbReference type="AlphaFoldDB" id="A0A917EJD6"/>
<dbReference type="Pfam" id="PF12000">
    <property type="entry name" value="Glyco_trans_4_3"/>
    <property type="match status" value="1"/>
</dbReference>
<dbReference type="Proteomes" id="UP000612855">
    <property type="component" value="Unassembled WGS sequence"/>
</dbReference>
<dbReference type="InterPro" id="IPR001296">
    <property type="entry name" value="Glyco_trans_1"/>
</dbReference>
<dbReference type="PANTHER" id="PTHR46401:SF2">
    <property type="entry name" value="GLYCOSYLTRANSFERASE WBBK-RELATED"/>
    <property type="match status" value="1"/>
</dbReference>
<reference evidence="5" key="1">
    <citation type="journal article" date="2019" name="Int. J. Syst. Evol. Microbiol.">
        <title>The Global Catalogue of Microorganisms (GCM) 10K type strain sequencing project: providing services to taxonomists for standard genome sequencing and annotation.</title>
        <authorList>
            <consortium name="The Broad Institute Genomics Platform"/>
            <consortium name="The Broad Institute Genome Sequencing Center for Infectious Disease"/>
            <person name="Wu L."/>
            <person name="Ma J."/>
        </authorList>
    </citation>
    <scope>NUCLEOTIDE SEQUENCE [LARGE SCALE GENOMIC DNA]</scope>
    <source>
        <strain evidence="5">CGMCC 1.12664</strain>
    </source>
</reference>
<protein>
    <submittedName>
        <fullName evidence="4">Glycosyl transferase</fullName>
    </submittedName>
</protein>
<name>A0A917EJD6_9RHOB</name>